<evidence type="ECO:0000256" key="1">
    <source>
        <dbReference type="ARBA" id="ARBA00004613"/>
    </source>
</evidence>
<feature type="domain" description="SRCR" evidence="10">
    <location>
        <begin position="251"/>
        <end position="358"/>
    </location>
</feature>
<dbReference type="InterPro" id="IPR001190">
    <property type="entry name" value="SRCR"/>
</dbReference>
<dbReference type="Gene3D" id="2.60.40.10">
    <property type="entry name" value="Immunoglobulins"/>
    <property type="match status" value="1"/>
</dbReference>
<evidence type="ECO:0000256" key="9">
    <source>
        <dbReference type="SAM" id="Phobius"/>
    </source>
</evidence>
<feature type="compositionally biased region" description="Low complexity" evidence="8">
    <location>
        <begin position="501"/>
        <end position="514"/>
    </location>
</feature>
<dbReference type="InterPro" id="IPR036772">
    <property type="entry name" value="SRCR-like_dom_sf"/>
</dbReference>
<dbReference type="SUPFAM" id="SSF48726">
    <property type="entry name" value="Immunoglobulin"/>
    <property type="match status" value="1"/>
</dbReference>
<gene>
    <name evidence="12" type="ORF">Q8A67_014712</name>
</gene>
<dbReference type="PRINTS" id="PR00258">
    <property type="entry name" value="SPERACTRCPTR"/>
</dbReference>
<keyword evidence="3" id="KW-0732">Signal</keyword>
<dbReference type="PROSITE" id="PS50835">
    <property type="entry name" value="IG_LIKE"/>
    <property type="match status" value="1"/>
</dbReference>
<feature type="transmembrane region" description="Helical" evidence="9">
    <location>
        <begin position="469"/>
        <end position="490"/>
    </location>
</feature>
<evidence type="ECO:0000313" key="13">
    <source>
        <dbReference type="Proteomes" id="UP001187343"/>
    </source>
</evidence>
<evidence type="ECO:0000256" key="3">
    <source>
        <dbReference type="ARBA" id="ARBA00022729"/>
    </source>
</evidence>
<keyword evidence="9" id="KW-0472">Membrane</keyword>
<dbReference type="GO" id="GO:0004252">
    <property type="term" value="F:serine-type endopeptidase activity"/>
    <property type="evidence" value="ECO:0007669"/>
    <property type="project" value="TreeGrafter"/>
</dbReference>
<keyword evidence="9" id="KW-1133">Transmembrane helix</keyword>
<evidence type="ECO:0000256" key="8">
    <source>
        <dbReference type="SAM" id="MobiDB-lite"/>
    </source>
</evidence>
<dbReference type="AlphaFoldDB" id="A0AA88PNA7"/>
<dbReference type="InterPro" id="IPR036179">
    <property type="entry name" value="Ig-like_dom_sf"/>
</dbReference>
<dbReference type="PROSITE" id="PS50287">
    <property type="entry name" value="SRCR_2"/>
    <property type="match status" value="1"/>
</dbReference>
<dbReference type="GO" id="GO:0005886">
    <property type="term" value="C:plasma membrane"/>
    <property type="evidence" value="ECO:0007669"/>
    <property type="project" value="TreeGrafter"/>
</dbReference>
<dbReference type="Gene3D" id="3.10.250.10">
    <property type="entry name" value="SRCR-like domain"/>
    <property type="match status" value="1"/>
</dbReference>
<keyword evidence="9" id="KW-0812">Transmembrane</keyword>
<comment type="caution">
    <text evidence="12">The sequence shown here is derived from an EMBL/GenBank/DDBJ whole genome shotgun (WGS) entry which is preliminary data.</text>
</comment>
<keyword evidence="4" id="KW-0677">Repeat</keyword>
<keyword evidence="5 7" id="KW-1015">Disulfide bond</keyword>
<evidence type="ECO:0000259" key="10">
    <source>
        <dbReference type="PROSITE" id="PS50287"/>
    </source>
</evidence>
<dbReference type="EMBL" id="JAUYZG010000014">
    <property type="protein sequence ID" value="KAK2889337.1"/>
    <property type="molecule type" value="Genomic_DNA"/>
</dbReference>
<evidence type="ECO:0000256" key="5">
    <source>
        <dbReference type="ARBA" id="ARBA00023157"/>
    </source>
</evidence>
<evidence type="ECO:0000256" key="6">
    <source>
        <dbReference type="ARBA" id="ARBA00023180"/>
    </source>
</evidence>
<sequence length="526" mass="58747">MILHNIGVYCDHSFFIALTVMCWIMCVRETLSQAYAPAPTFKYESSENNIKLNTIVSVVCKTPWSAPYPVTVSVGRLDSPSQTPETTEAWVTSEVLRRADTQYFTIPATAKFEGKIVCWYKSTRTELNNPYSELSNPINFVVSALSPPKVTLHPNLFLKGENYTVQCESVYSLVTNFTLSLYYRILPATLGTNWTSAGSLFLTNHTTIVLRQTNAVVPLEFACTMEMLYNGKLLHSSQSNIEQAFPEELPVRLWEQERGESCLGYLDVTLKGKWQPVCQKEVDAEADSSAAAATAEVVCRELGCGQVLNWERILDNKRYFPQTVGGIRCSGKEKKIKDCPLETIEDCKQRSMLYIICSDTLPRPKLSVATYGHVSQLYVTDKQDVTLICSFSSTSLKSVDYGYLQFIKDGTYLSKSYNIPGNSVSITRDALKTSGQYECTYSLQTSKIPLTSPRSNSVIIYLYEPTNPVPIVAGVFTTVVGVAILAYICVFRTATEEVQTNEFPETNTENPENNSSDLPQQLEAKV</sequence>
<dbReference type="Pfam" id="PF00530">
    <property type="entry name" value="SRCR"/>
    <property type="match status" value="1"/>
</dbReference>
<evidence type="ECO:0000256" key="7">
    <source>
        <dbReference type="PROSITE-ProRule" id="PRU00196"/>
    </source>
</evidence>
<dbReference type="SUPFAM" id="SSF56487">
    <property type="entry name" value="SRCR-like"/>
    <property type="match status" value="1"/>
</dbReference>
<evidence type="ECO:0000313" key="12">
    <source>
        <dbReference type="EMBL" id="KAK2889337.1"/>
    </source>
</evidence>
<dbReference type="Proteomes" id="UP001187343">
    <property type="component" value="Unassembled WGS sequence"/>
</dbReference>
<dbReference type="GO" id="GO:0031638">
    <property type="term" value="P:zymogen activation"/>
    <property type="evidence" value="ECO:0007669"/>
    <property type="project" value="TreeGrafter"/>
</dbReference>
<keyword evidence="13" id="KW-1185">Reference proteome</keyword>
<comment type="subcellular location">
    <subcellularLocation>
        <location evidence="1">Secreted</location>
    </subcellularLocation>
</comment>
<evidence type="ECO:0000259" key="11">
    <source>
        <dbReference type="PROSITE" id="PS50835"/>
    </source>
</evidence>
<organism evidence="12 13">
    <name type="scientific">Cirrhinus molitorella</name>
    <name type="common">mud carp</name>
    <dbReference type="NCBI Taxonomy" id="172907"/>
    <lineage>
        <taxon>Eukaryota</taxon>
        <taxon>Metazoa</taxon>
        <taxon>Chordata</taxon>
        <taxon>Craniata</taxon>
        <taxon>Vertebrata</taxon>
        <taxon>Euteleostomi</taxon>
        <taxon>Actinopterygii</taxon>
        <taxon>Neopterygii</taxon>
        <taxon>Teleostei</taxon>
        <taxon>Ostariophysi</taxon>
        <taxon>Cypriniformes</taxon>
        <taxon>Cyprinidae</taxon>
        <taxon>Labeoninae</taxon>
        <taxon>Labeonini</taxon>
        <taxon>Cirrhinus</taxon>
    </lineage>
</organism>
<reference evidence="12" key="1">
    <citation type="submission" date="2023-08" db="EMBL/GenBank/DDBJ databases">
        <title>Chromosome-level Genome Assembly of mud carp (Cirrhinus molitorella).</title>
        <authorList>
            <person name="Liu H."/>
        </authorList>
    </citation>
    <scope>NUCLEOTIDE SEQUENCE</scope>
    <source>
        <strain evidence="12">Prfri</strain>
        <tissue evidence="12">Muscle</tissue>
    </source>
</reference>
<feature type="region of interest" description="Disordered" evidence="8">
    <location>
        <begin position="501"/>
        <end position="526"/>
    </location>
</feature>
<proteinExistence type="predicted"/>
<name>A0AA88PNA7_9TELE</name>
<keyword evidence="2" id="KW-0964">Secreted</keyword>
<evidence type="ECO:0000256" key="4">
    <source>
        <dbReference type="ARBA" id="ARBA00022737"/>
    </source>
</evidence>
<dbReference type="InterPro" id="IPR007110">
    <property type="entry name" value="Ig-like_dom"/>
</dbReference>
<dbReference type="InterPro" id="IPR013783">
    <property type="entry name" value="Ig-like_fold"/>
</dbReference>
<evidence type="ECO:0008006" key="14">
    <source>
        <dbReference type="Google" id="ProtNLM"/>
    </source>
</evidence>
<dbReference type="GO" id="GO:0005615">
    <property type="term" value="C:extracellular space"/>
    <property type="evidence" value="ECO:0007669"/>
    <property type="project" value="TreeGrafter"/>
</dbReference>
<dbReference type="PANTHER" id="PTHR48071">
    <property type="entry name" value="SRCR DOMAIN-CONTAINING PROTEIN"/>
    <property type="match status" value="1"/>
</dbReference>
<evidence type="ECO:0000256" key="2">
    <source>
        <dbReference type="ARBA" id="ARBA00022525"/>
    </source>
</evidence>
<feature type="domain" description="Ig-like" evidence="11">
    <location>
        <begin position="364"/>
        <end position="451"/>
    </location>
</feature>
<accession>A0AA88PNA7</accession>
<feature type="disulfide bond" evidence="7">
    <location>
        <begin position="329"/>
        <end position="339"/>
    </location>
</feature>
<comment type="caution">
    <text evidence="7">Lacks conserved residue(s) required for the propagation of feature annotation.</text>
</comment>
<dbReference type="PANTHER" id="PTHR48071:SF15">
    <property type="entry name" value="SRCR DOMAIN-CONTAINING PROTEIN"/>
    <property type="match status" value="1"/>
</dbReference>
<dbReference type="SMART" id="SM00202">
    <property type="entry name" value="SR"/>
    <property type="match status" value="1"/>
</dbReference>
<protein>
    <recommendedName>
        <fullName evidence="14">Ig-like domain-containing protein</fullName>
    </recommendedName>
</protein>
<keyword evidence="6" id="KW-0325">Glycoprotein</keyword>